<dbReference type="PANTHER" id="PTHR39428">
    <property type="entry name" value="F420H(2)-DEPENDENT QUINONE REDUCTASE RV1261C"/>
    <property type="match status" value="1"/>
</dbReference>
<dbReference type="Pfam" id="PF04075">
    <property type="entry name" value="F420H2_quin_red"/>
    <property type="match status" value="1"/>
</dbReference>
<dbReference type="Gene3D" id="2.30.110.10">
    <property type="entry name" value="Electron Transport, Fmn-binding Protein, Chain A"/>
    <property type="match status" value="1"/>
</dbReference>
<dbReference type="GO" id="GO:0070967">
    <property type="term" value="F:coenzyme F420 binding"/>
    <property type="evidence" value="ECO:0007669"/>
    <property type="project" value="TreeGrafter"/>
</dbReference>
<comment type="similarity">
    <text evidence="1">Belongs to the F420H(2)-dependent quinone reductase family.</text>
</comment>
<evidence type="ECO:0000313" key="5">
    <source>
        <dbReference type="Proteomes" id="UP000465866"/>
    </source>
</evidence>
<keyword evidence="5" id="KW-1185">Reference proteome</keyword>
<dbReference type="EMBL" id="AP022569">
    <property type="protein sequence ID" value="BBX46006.1"/>
    <property type="molecule type" value="Genomic_DNA"/>
</dbReference>
<evidence type="ECO:0000256" key="2">
    <source>
        <dbReference type="ARBA" id="ARBA00023002"/>
    </source>
</evidence>
<organism evidence="4 5">
    <name type="scientific">Mycobacterium cookii</name>
    <dbReference type="NCBI Taxonomy" id="1775"/>
    <lineage>
        <taxon>Bacteria</taxon>
        <taxon>Bacillati</taxon>
        <taxon>Actinomycetota</taxon>
        <taxon>Actinomycetes</taxon>
        <taxon>Mycobacteriales</taxon>
        <taxon>Mycobacteriaceae</taxon>
        <taxon>Mycobacterium</taxon>
    </lineage>
</organism>
<accession>A0A7I7KW68</accession>
<comment type="catalytic activity">
    <reaction evidence="3">
        <text>oxidized coenzyme F420-(gamma-L-Glu)(n) + a quinol + H(+) = reduced coenzyme F420-(gamma-L-Glu)(n) + a quinone</text>
        <dbReference type="Rhea" id="RHEA:39663"/>
        <dbReference type="Rhea" id="RHEA-COMP:12939"/>
        <dbReference type="Rhea" id="RHEA-COMP:14378"/>
        <dbReference type="ChEBI" id="CHEBI:15378"/>
        <dbReference type="ChEBI" id="CHEBI:24646"/>
        <dbReference type="ChEBI" id="CHEBI:132124"/>
        <dbReference type="ChEBI" id="CHEBI:133980"/>
        <dbReference type="ChEBI" id="CHEBI:139511"/>
    </reaction>
</comment>
<dbReference type="GO" id="GO:0016491">
    <property type="term" value="F:oxidoreductase activity"/>
    <property type="evidence" value="ECO:0007669"/>
    <property type="project" value="UniProtKB-KW"/>
</dbReference>
<evidence type="ECO:0000256" key="3">
    <source>
        <dbReference type="ARBA" id="ARBA00049106"/>
    </source>
</evidence>
<dbReference type="AlphaFoldDB" id="A0A7I7KW68"/>
<dbReference type="PANTHER" id="PTHR39428:SF1">
    <property type="entry name" value="F420H(2)-DEPENDENT QUINONE REDUCTASE RV1261C"/>
    <property type="match status" value="1"/>
</dbReference>
<dbReference type="RefSeq" id="WP_163776221.1">
    <property type="nucleotide sequence ID" value="NZ_AP022569.1"/>
</dbReference>
<evidence type="ECO:0000256" key="1">
    <source>
        <dbReference type="ARBA" id="ARBA00008710"/>
    </source>
</evidence>
<dbReference type="InterPro" id="IPR004378">
    <property type="entry name" value="F420H2_quin_Rdtase"/>
</dbReference>
<sequence>MADADAAAIRAARGDWISEHLEDYLTSGGTRGHILDLTEVGGRELTTHCLIKVVGRTSGKVYVKPLIYGNVGGEIVIVASKGGADTHPGWYLNVLQSNTIGVQIATQAFEATWREPEAEERHQVWSYMAHLYPPYLTYQQSTSRQIPLVMLTIGRPIDVFSADDAH</sequence>
<name>A0A7I7KW68_9MYCO</name>
<dbReference type="KEGG" id="mcoo:MCOO_20210"/>
<keyword evidence="2" id="KW-0560">Oxidoreductase</keyword>
<dbReference type="InterPro" id="IPR012349">
    <property type="entry name" value="Split_barrel_FMN-bd"/>
</dbReference>
<protein>
    <submittedName>
        <fullName evidence="4">Nitroreductase</fullName>
    </submittedName>
</protein>
<gene>
    <name evidence="4" type="ORF">MCOO_20210</name>
</gene>
<dbReference type="Proteomes" id="UP000465866">
    <property type="component" value="Chromosome"/>
</dbReference>
<proteinExistence type="inferred from homology"/>
<dbReference type="GO" id="GO:0005886">
    <property type="term" value="C:plasma membrane"/>
    <property type="evidence" value="ECO:0007669"/>
    <property type="project" value="TreeGrafter"/>
</dbReference>
<dbReference type="NCBIfam" id="TIGR00026">
    <property type="entry name" value="hi_GC_TIGR00026"/>
    <property type="match status" value="1"/>
</dbReference>
<reference evidence="4 5" key="1">
    <citation type="journal article" date="2019" name="Emerg. Microbes Infect.">
        <title>Comprehensive subspecies identification of 175 nontuberculous mycobacteria species based on 7547 genomic profiles.</title>
        <authorList>
            <person name="Matsumoto Y."/>
            <person name="Kinjo T."/>
            <person name="Motooka D."/>
            <person name="Nabeya D."/>
            <person name="Jung N."/>
            <person name="Uechi K."/>
            <person name="Horii T."/>
            <person name="Iida T."/>
            <person name="Fujita J."/>
            <person name="Nakamura S."/>
        </authorList>
    </citation>
    <scope>NUCLEOTIDE SEQUENCE [LARGE SCALE GENOMIC DNA]</scope>
    <source>
        <strain evidence="4 5">JCM 12404</strain>
    </source>
</reference>
<evidence type="ECO:0000313" key="4">
    <source>
        <dbReference type="EMBL" id="BBX46006.1"/>
    </source>
</evidence>